<dbReference type="PROSITE" id="PS01187">
    <property type="entry name" value="EGF_CA"/>
    <property type="match status" value="3"/>
</dbReference>
<evidence type="ECO:0000256" key="6">
    <source>
        <dbReference type="ARBA" id="ARBA00022737"/>
    </source>
</evidence>
<keyword evidence="3 14" id="KW-0245">EGF-like domain</keyword>
<dbReference type="PROSITE" id="PS50221">
    <property type="entry name" value="GAIN_B"/>
    <property type="match status" value="1"/>
</dbReference>
<feature type="transmembrane region" description="Helical" evidence="16">
    <location>
        <begin position="668"/>
        <end position="690"/>
    </location>
</feature>
<evidence type="ECO:0000256" key="17">
    <source>
        <dbReference type="SAM" id="SignalP"/>
    </source>
</evidence>
<sequence length="895" mass="98601">MRVLRFFTIMNCRIHVLILAFHLAMLTEHGLSDIEGCSQGYEKVNKKCIDEDECEEEGICGENAKCFNAIGSYTCMCDNGFITLSGSMNYTADEGLECKDINECHQNICGPKAKCVNSIGSYNCKCPVGFKTPIGGDWLHRNETCEDEDECEEEGICGENAKCFNAIGSYTCMCDNGFITLSGSVNYTADEGLECKDKDECLEDCEICGKNTKCVNIGGSYFCTCNNGFKSLQGSVNFKNDTCNDINECFDNKNICGPNAKCENTIGSYSCICIDGFFSPTGENRKGQNGTCEDIDECALDYTLCGVNAMCKNTQGIYVCECNPGFVLKSGKMNYTENEEQCEDFTCDVINSSSQTLPKLKGALSEIQNICLNSKKRVMPLVSIGPDGDALLESLLLAIDDLLSGGPLNNAQVSALLKVVELSLRIIGPLMEHPETSKSNNHTVLELLVQRNASSPQGPVSLSCSQAQLDCHWETAAGQDSYPGFATVALLTYKGLETSCNHSFTGLEAQKGQSFQMNSKVVTATVSNKNTSLLKDSVNFTFSHLKEADKGNHTCVYWDSETTDGAWSKRGCFLVQSNATHTVCSCKHLSSFAVLLALYDMKETYQLQLITWVGLSLSQLCLFLCILTFSLIRAIRSTRNTIHLNLCISLFIANLVFLVGISRTENKSGCAVIAGILHFFYLAALCWMCLEGVHLFRMVVLVFNTTIRPLYLMLGGYGVPAVIVAISAIYNAQGYGTERHCWLTLEDGFIWSFFGPVSVIIVVSVFFFLVTVWKLAQKFSSLNPDLSKLHKIKLFTITAVAQLCVLGSTWIFGCFQFNDSTLPMSYLFTIFNCLQGFLLYVMHCLLSKQVREEYGKIVDSVCAPQKLYSQFTSNQSSSSKSQNSKSVQNTNESQL</sequence>
<dbReference type="GO" id="GO:0030855">
    <property type="term" value="P:epithelial cell differentiation"/>
    <property type="evidence" value="ECO:0007669"/>
    <property type="project" value="UniProtKB-ARBA"/>
</dbReference>
<name>A0ABD0X224_UMBPY</name>
<evidence type="ECO:0000256" key="10">
    <source>
        <dbReference type="ARBA" id="ARBA00023157"/>
    </source>
</evidence>
<keyword evidence="6" id="KW-0677">Repeat</keyword>
<feature type="domain" description="GAIN-B" evidence="19">
    <location>
        <begin position="434"/>
        <end position="602"/>
    </location>
</feature>
<evidence type="ECO:0000256" key="9">
    <source>
        <dbReference type="ARBA" id="ARBA00023136"/>
    </source>
</evidence>
<dbReference type="PROSITE" id="PS50261">
    <property type="entry name" value="G_PROTEIN_RECEP_F2_4"/>
    <property type="match status" value="1"/>
</dbReference>
<evidence type="ECO:0000256" key="16">
    <source>
        <dbReference type="SAM" id="Phobius"/>
    </source>
</evidence>
<dbReference type="Gene3D" id="2.10.25.10">
    <property type="entry name" value="Laminin"/>
    <property type="match status" value="6"/>
</dbReference>
<feature type="domain" description="EGF-like" evidence="18">
    <location>
        <begin position="147"/>
        <end position="184"/>
    </location>
</feature>
<keyword evidence="12" id="KW-0325">Glycoprotein</keyword>
<feature type="transmembrane region" description="Helical" evidence="16">
    <location>
        <begin position="710"/>
        <end position="730"/>
    </location>
</feature>
<evidence type="ECO:0000259" key="20">
    <source>
        <dbReference type="PROSITE" id="PS50261"/>
    </source>
</evidence>
<proteinExistence type="predicted"/>
<feature type="transmembrane region" description="Helical" evidence="16">
    <location>
        <begin position="644"/>
        <end position="662"/>
    </location>
</feature>
<evidence type="ECO:0000256" key="14">
    <source>
        <dbReference type="PROSITE-ProRule" id="PRU00076"/>
    </source>
</evidence>
<protein>
    <submittedName>
        <fullName evidence="21">Uncharacterized protein</fullName>
    </submittedName>
</protein>
<dbReference type="Pfam" id="PF00002">
    <property type="entry name" value="7tm_2"/>
    <property type="match status" value="1"/>
</dbReference>
<feature type="region of interest" description="Disordered" evidence="15">
    <location>
        <begin position="873"/>
        <end position="895"/>
    </location>
</feature>
<dbReference type="SMART" id="SM00179">
    <property type="entry name" value="EGF_CA"/>
    <property type="match status" value="6"/>
</dbReference>
<evidence type="ECO:0000256" key="8">
    <source>
        <dbReference type="ARBA" id="ARBA00023040"/>
    </source>
</evidence>
<evidence type="ECO:0000256" key="4">
    <source>
        <dbReference type="ARBA" id="ARBA00022692"/>
    </source>
</evidence>
<feature type="domain" description="EGF-like" evidence="18">
    <location>
        <begin position="294"/>
        <end position="332"/>
    </location>
</feature>
<evidence type="ECO:0000256" key="2">
    <source>
        <dbReference type="ARBA" id="ARBA00022475"/>
    </source>
</evidence>
<dbReference type="SUPFAM" id="SSF81321">
    <property type="entry name" value="Family A G protein-coupled receptor-like"/>
    <property type="match status" value="1"/>
</dbReference>
<evidence type="ECO:0000256" key="1">
    <source>
        <dbReference type="ARBA" id="ARBA00004651"/>
    </source>
</evidence>
<feature type="signal peptide" evidence="17">
    <location>
        <begin position="1"/>
        <end position="32"/>
    </location>
</feature>
<evidence type="ECO:0000256" key="7">
    <source>
        <dbReference type="ARBA" id="ARBA00022989"/>
    </source>
</evidence>
<evidence type="ECO:0000313" key="22">
    <source>
        <dbReference type="Proteomes" id="UP001557470"/>
    </source>
</evidence>
<gene>
    <name evidence="21" type="ORF">UPYG_G00105000</name>
</gene>
<keyword evidence="2" id="KW-1003">Cell membrane</keyword>
<dbReference type="FunFam" id="1.20.1070.10:FF:000136">
    <property type="entry name" value="Adhesion G protein-coupled receptor E5"/>
    <property type="match status" value="1"/>
</dbReference>
<reference evidence="21 22" key="1">
    <citation type="submission" date="2024-06" db="EMBL/GenBank/DDBJ databases">
        <authorList>
            <person name="Pan Q."/>
            <person name="Wen M."/>
            <person name="Jouanno E."/>
            <person name="Zahm M."/>
            <person name="Klopp C."/>
            <person name="Cabau C."/>
            <person name="Louis A."/>
            <person name="Berthelot C."/>
            <person name="Parey E."/>
            <person name="Roest Crollius H."/>
            <person name="Montfort J."/>
            <person name="Robinson-Rechavi M."/>
            <person name="Bouchez O."/>
            <person name="Lampietro C."/>
            <person name="Lopez Roques C."/>
            <person name="Donnadieu C."/>
            <person name="Postlethwait J."/>
            <person name="Bobe J."/>
            <person name="Verreycken H."/>
            <person name="Guiguen Y."/>
        </authorList>
    </citation>
    <scope>NUCLEOTIDE SEQUENCE [LARGE SCALE GENOMIC DNA]</scope>
    <source>
        <strain evidence="21">Up_M1</strain>
        <tissue evidence="21">Testis</tissue>
    </source>
</reference>
<dbReference type="SMART" id="SM00181">
    <property type="entry name" value="EGF"/>
    <property type="match status" value="6"/>
</dbReference>
<dbReference type="PANTHER" id="PTHR12011">
    <property type="entry name" value="ADHESION G-PROTEIN COUPLED RECEPTOR"/>
    <property type="match status" value="1"/>
</dbReference>
<feature type="transmembrane region" description="Helical" evidence="16">
    <location>
        <begin position="609"/>
        <end position="632"/>
    </location>
</feature>
<comment type="subcellular location">
    <subcellularLocation>
        <location evidence="1">Cell membrane</location>
        <topology evidence="1">Multi-pass membrane protein</topology>
    </subcellularLocation>
</comment>
<dbReference type="GO" id="GO:0005886">
    <property type="term" value="C:plasma membrane"/>
    <property type="evidence" value="ECO:0007669"/>
    <property type="project" value="UniProtKB-SubCell"/>
</dbReference>
<evidence type="ECO:0000256" key="12">
    <source>
        <dbReference type="ARBA" id="ARBA00023180"/>
    </source>
</evidence>
<dbReference type="InterPro" id="IPR017981">
    <property type="entry name" value="GPCR_2-like_7TM"/>
</dbReference>
<evidence type="ECO:0000256" key="15">
    <source>
        <dbReference type="SAM" id="MobiDB-lite"/>
    </source>
</evidence>
<evidence type="ECO:0000259" key="18">
    <source>
        <dbReference type="PROSITE" id="PS50026"/>
    </source>
</evidence>
<dbReference type="FunFam" id="2.10.25.10:FF:000038">
    <property type="entry name" value="Fibrillin 2"/>
    <property type="match status" value="3"/>
</dbReference>
<dbReference type="AlphaFoldDB" id="A0ABD0X224"/>
<feature type="domain" description="EGF-like" evidence="18">
    <location>
        <begin position="245"/>
        <end position="283"/>
    </location>
</feature>
<dbReference type="InterPro" id="IPR001740">
    <property type="entry name" value="GPCR_2_EMR1-like_rcpt"/>
</dbReference>
<keyword evidence="11" id="KW-0675">Receptor</keyword>
<dbReference type="Gene3D" id="2.60.220.50">
    <property type="match status" value="1"/>
</dbReference>
<feature type="domain" description="EGF-like" evidence="18">
    <location>
        <begin position="50"/>
        <end position="87"/>
    </location>
</feature>
<feature type="transmembrane region" description="Helical" evidence="16">
    <location>
        <begin position="825"/>
        <end position="846"/>
    </location>
</feature>
<feature type="transmembrane region" description="Helical" evidence="16">
    <location>
        <begin position="750"/>
        <end position="773"/>
    </location>
</feature>
<dbReference type="PANTHER" id="PTHR12011:SF433">
    <property type="entry name" value="ADHESION G PROTEIN-COUPLED RECEPTOR E1-LIKE-RELATED"/>
    <property type="match status" value="1"/>
</dbReference>
<dbReference type="Proteomes" id="UP001557470">
    <property type="component" value="Unassembled WGS sequence"/>
</dbReference>
<comment type="caution">
    <text evidence="14">Lacks conserved residue(s) required for the propagation of feature annotation.</text>
</comment>
<dbReference type="Pfam" id="PF07645">
    <property type="entry name" value="EGF_CA"/>
    <property type="match status" value="6"/>
</dbReference>
<evidence type="ECO:0000256" key="13">
    <source>
        <dbReference type="ARBA" id="ARBA00023224"/>
    </source>
</evidence>
<keyword evidence="10" id="KW-1015">Disulfide bond</keyword>
<dbReference type="Gene3D" id="1.20.1070.10">
    <property type="entry name" value="Rhodopsin 7-helix transmembrane proteins"/>
    <property type="match status" value="1"/>
</dbReference>
<comment type="caution">
    <text evidence="21">The sequence shown here is derived from an EMBL/GenBank/DDBJ whole genome shotgun (WGS) entry which is preliminary data.</text>
</comment>
<dbReference type="EMBL" id="JAGEUA010000003">
    <property type="protein sequence ID" value="KAL0993234.1"/>
    <property type="molecule type" value="Genomic_DNA"/>
</dbReference>
<keyword evidence="13" id="KW-0807">Transducer</keyword>
<dbReference type="CDD" id="cd00054">
    <property type="entry name" value="EGF_CA"/>
    <property type="match status" value="4"/>
</dbReference>
<dbReference type="InterPro" id="IPR000152">
    <property type="entry name" value="EGF-type_Asp/Asn_hydroxyl_site"/>
</dbReference>
<dbReference type="InterPro" id="IPR000832">
    <property type="entry name" value="GPCR_2_secretin-like"/>
</dbReference>
<dbReference type="Pfam" id="PF01825">
    <property type="entry name" value="GPS"/>
    <property type="match status" value="1"/>
</dbReference>
<dbReference type="PROSITE" id="PS50026">
    <property type="entry name" value="EGF_3"/>
    <property type="match status" value="5"/>
</dbReference>
<evidence type="ECO:0000259" key="19">
    <source>
        <dbReference type="PROSITE" id="PS50221"/>
    </source>
</evidence>
<evidence type="ECO:0000256" key="11">
    <source>
        <dbReference type="ARBA" id="ARBA00023170"/>
    </source>
</evidence>
<keyword evidence="4 16" id="KW-0812">Transmembrane</keyword>
<dbReference type="SUPFAM" id="SSF57196">
    <property type="entry name" value="EGF/Laminin"/>
    <property type="match status" value="5"/>
</dbReference>
<dbReference type="PROSITE" id="PS00010">
    <property type="entry name" value="ASX_HYDROXYL"/>
    <property type="match status" value="5"/>
</dbReference>
<dbReference type="InterPro" id="IPR018097">
    <property type="entry name" value="EGF_Ca-bd_CS"/>
</dbReference>
<dbReference type="InterPro" id="IPR046338">
    <property type="entry name" value="GAIN_dom_sf"/>
</dbReference>
<keyword evidence="5 17" id="KW-0732">Signal</keyword>
<accession>A0ABD0X224</accession>
<organism evidence="21 22">
    <name type="scientific">Umbra pygmaea</name>
    <name type="common">Eastern mudminnow</name>
    <dbReference type="NCBI Taxonomy" id="75934"/>
    <lineage>
        <taxon>Eukaryota</taxon>
        <taxon>Metazoa</taxon>
        <taxon>Chordata</taxon>
        <taxon>Craniata</taxon>
        <taxon>Vertebrata</taxon>
        <taxon>Euteleostomi</taxon>
        <taxon>Actinopterygii</taxon>
        <taxon>Neopterygii</taxon>
        <taxon>Teleostei</taxon>
        <taxon>Protacanthopterygii</taxon>
        <taxon>Esociformes</taxon>
        <taxon>Umbridae</taxon>
        <taxon>Umbra</taxon>
    </lineage>
</organism>
<dbReference type="PRINTS" id="PR01128">
    <property type="entry name" value="EMR1HORMONER"/>
</dbReference>
<dbReference type="GO" id="GO:0004930">
    <property type="term" value="F:G protein-coupled receptor activity"/>
    <property type="evidence" value="ECO:0007669"/>
    <property type="project" value="UniProtKB-KW"/>
</dbReference>
<dbReference type="InterPro" id="IPR000203">
    <property type="entry name" value="GPS"/>
</dbReference>
<dbReference type="InterPro" id="IPR001881">
    <property type="entry name" value="EGF-like_Ca-bd_dom"/>
</dbReference>
<feature type="transmembrane region" description="Helical" evidence="16">
    <location>
        <begin position="794"/>
        <end position="813"/>
    </location>
</feature>
<keyword evidence="9 16" id="KW-0472">Membrane</keyword>
<dbReference type="PRINTS" id="PR00249">
    <property type="entry name" value="GPCRSECRETIN"/>
</dbReference>
<keyword evidence="7 16" id="KW-1133">Transmembrane helix</keyword>
<evidence type="ECO:0000256" key="3">
    <source>
        <dbReference type="ARBA" id="ARBA00022536"/>
    </source>
</evidence>
<dbReference type="InterPro" id="IPR049883">
    <property type="entry name" value="NOTCH1_EGF-like"/>
</dbReference>
<dbReference type="InterPro" id="IPR000742">
    <property type="entry name" value="EGF"/>
</dbReference>
<keyword evidence="22" id="KW-1185">Reference proteome</keyword>
<feature type="domain" description="G-protein coupled receptors family 2 profile 2" evidence="20">
    <location>
        <begin position="607"/>
        <end position="847"/>
    </location>
</feature>
<keyword evidence="8" id="KW-0297">G-protein coupled receptor</keyword>
<dbReference type="SMART" id="SM00303">
    <property type="entry name" value="GPS"/>
    <property type="match status" value="1"/>
</dbReference>
<evidence type="ECO:0000256" key="5">
    <source>
        <dbReference type="ARBA" id="ARBA00022729"/>
    </source>
</evidence>
<dbReference type="InterPro" id="IPR057244">
    <property type="entry name" value="GAIN_B"/>
</dbReference>
<feature type="domain" description="EGF-like" evidence="18">
    <location>
        <begin position="100"/>
        <end position="136"/>
    </location>
</feature>
<evidence type="ECO:0000313" key="21">
    <source>
        <dbReference type="EMBL" id="KAL0993234.1"/>
    </source>
</evidence>
<feature type="chain" id="PRO_5044874591" evidence="17">
    <location>
        <begin position="33"/>
        <end position="895"/>
    </location>
</feature>